<feature type="transmembrane region" description="Helical" evidence="2">
    <location>
        <begin position="233"/>
        <end position="252"/>
    </location>
</feature>
<dbReference type="AlphaFoldDB" id="A0A0L0FIH6"/>
<reference evidence="4 5" key="1">
    <citation type="submission" date="2011-02" db="EMBL/GenBank/DDBJ databases">
        <title>The Genome Sequence of Sphaeroforma arctica JP610.</title>
        <authorList>
            <consortium name="The Broad Institute Genome Sequencing Platform"/>
            <person name="Russ C."/>
            <person name="Cuomo C."/>
            <person name="Young S.K."/>
            <person name="Zeng Q."/>
            <person name="Gargeya S."/>
            <person name="Alvarado L."/>
            <person name="Berlin A."/>
            <person name="Chapman S.B."/>
            <person name="Chen Z."/>
            <person name="Freedman E."/>
            <person name="Gellesch M."/>
            <person name="Goldberg J."/>
            <person name="Griggs A."/>
            <person name="Gujja S."/>
            <person name="Heilman E."/>
            <person name="Heiman D."/>
            <person name="Howarth C."/>
            <person name="Mehta T."/>
            <person name="Neiman D."/>
            <person name="Pearson M."/>
            <person name="Roberts A."/>
            <person name="Saif S."/>
            <person name="Shea T."/>
            <person name="Shenoy N."/>
            <person name="Sisk P."/>
            <person name="Stolte C."/>
            <person name="Sykes S."/>
            <person name="White J."/>
            <person name="Yandava C."/>
            <person name="Burger G."/>
            <person name="Gray M.W."/>
            <person name="Holland P.W.H."/>
            <person name="King N."/>
            <person name="Lang F.B.F."/>
            <person name="Roger A.J."/>
            <person name="Ruiz-Trillo I."/>
            <person name="Haas B."/>
            <person name="Nusbaum C."/>
            <person name="Birren B."/>
        </authorList>
    </citation>
    <scope>NUCLEOTIDE SEQUENCE [LARGE SCALE GENOMIC DNA]</scope>
    <source>
        <strain evidence="4 5">JP610</strain>
    </source>
</reference>
<feature type="transmembrane region" description="Helical" evidence="2">
    <location>
        <begin position="258"/>
        <end position="281"/>
    </location>
</feature>
<organism evidence="4 5">
    <name type="scientific">Sphaeroforma arctica JP610</name>
    <dbReference type="NCBI Taxonomy" id="667725"/>
    <lineage>
        <taxon>Eukaryota</taxon>
        <taxon>Ichthyosporea</taxon>
        <taxon>Ichthyophonida</taxon>
        <taxon>Sphaeroforma</taxon>
    </lineage>
</organism>
<dbReference type="InterPro" id="IPR018247">
    <property type="entry name" value="EF_Hand_1_Ca_BS"/>
</dbReference>
<dbReference type="PROSITE" id="PS00018">
    <property type="entry name" value="EF_HAND_1"/>
    <property type="match status" value="2"/>
</dbReference>
<accession>A0A0L0FIH6</accession>
<gene>
    <name evidence="4" type="ORF">SARC_11203</name>
</gene>
<dbReference type="InterPro" id="IPR011992">
    <property type="entry name" value="EF-hand-dom_pair"/>
</dbReference>
<keyword evidence="2" id="KW-0812">Transmembrane</keyword>
<dbReference type="SUPFAM" id="SSF47473">
    <property type="entry name" value="EF-hand"/>
    <property type="match status" value="1"/>
</dbReference>
<dbReference type="Proteomes" id="UP000054560">
    <property type="component" value="Unassembled WGS sequence"/>
</dbReference>
<protein>
    <recommendedName>
        <fullName evidence="3">EF-hand domain-containing protein</fullName>
    </recommendedName>
</protein>
<dbReference type="GeneID" id="25911707"/>
<keyword evidence="2" id="KW-1133">Transmembrane helix</keyword>
<dbReference type="RefSeq" id="XP_014150188.1">
    <property type="nucleotide sequence ID" value="XM_014294713.1"/>
</dbReference>
<dbReference type="EMBL" id="KQ243166">
    <property type="protein sequence ID" value="KNC76286.1"/>
    <property type="molecule type" value="Genomic_DNA"/>
</dbReference>
<evidence type="ECO:0000259" key="3">
    <source>
        <dbReference type="PROSITE" id="PS50222"/>
    </source>
</evidence>
<dbReference type="Gene3D" id="1.10.238.10">
    <property type="entry name" value="EF-hand"/>
    <property type="match status" value="1"/>
</dbReference>
<evidence type="ECO:0000313" key="5">
    <source>
        <dbReference type="Proteomes" id="UP000054560"/>
    </source>
</evidence>
<dbReference type="PROSITE" id="PS50222">
    <property type="entry name" value="EF_HAND_2"/>
    <property type="match status" value="2"/>
</dbReference>
<dbReference type="Pfam" id="PF13202">
    <property type="entry name" value="EF-hand_5"/>
    <property type="match status" value="2"/>
</dbReference>
<evidence type="ECO:0000256" key="2">
    <source>
        <dbReference type="SAM" id="Phobius"/>
    </source>
</evidence>
<name>A0A0L0FIH6_9EUKA</name>
<evidence type="ECO:0000256" key="1">
    <source>
        <dbReference type="ARBA" id="ARBA00022837"/>
    </source>
</evidence>
<dbReference type="SMART" id="SM00054">
    <property type="entry name" value="EFh"/>
    <property type="match status" value="2"/>
</dbReference>
<evidence type="ECO:0000313" key="4">
    <source>
        <dbReference type="EMBL" id="KNC76286.1"/>
    </source>
</evidence>
<keyword evidence="5" id="KW-1185">Reference proteome</keyword>
<dbReference type="GO" id="GO:0005509">
    <property type="term" value="F:calcium ion binding"/>
    <property type="evidence" value="ECO:0007669"/>
    <property type="project" value="InterPro"/>
</dbReference>
<feature type="domain" description="EF-hand" evidence="3">
    <location>
        <begin position="70"/>
        <end position="106"/>
    </location>
</feature>
<dbReference type="CDD" id="cd00051">
    <property type="entry name" value="EFh"/>
    <property type="match status" value="1"/>
</dbReference>
<keyword evidence="1" id="KW-0106">Calcium</keyword>
<dbReference type="InterPro" id="IPR002048">
    <property type="entry name" value="EF_hand_dom"/>
</dbReference>
<dbReference type="STRING" id="667725.A0A0L0FIH6"/>
<dbReference type="OrthoDB" id="26525at2759"/>
<proteinExistence type="predicted"/>
<sequence>MLETKKLTDLLEEALCPMNRSLKKKHIKRRERVISANEIAVRAMCVQFIKFSSRDACLHIDEFYSAFKELDRDHARVLFDKVFDMNKDGVISFSEFKTTVNDLLSLDRTARSELMFDMVDSDKSGTIEYAELLALLHNGRASSKVVLSDSDARSLVDNFITSAISRKSSTLDYEQVHIPRADFVHWMQRTDTDRLLDLSATVLSWMKSESKNSYSTKSHTYWLRNHQREVGGAFVWLAATVIISVYAFHTYYNQVPYISFGLAKLGAWNIMMNTCFLYLLLMRNVLSWARQMWIFHIFNTHNHVADHVFIGKMIGIYSILHIVAQNRLYQNAWLVG</sequence>
<keyword evidence="2" id="KW-0472">Membrane</keyword>
<feature type="domain" description="EF-hand" evidence="3">
    <location>
        <begin position="107"/>
        <end position="142"/>
    </location>
</feature>